<keyword evidence="3 6" id="KW-0812">Transmembrane</keyword>
<name>A0A1H1XN80_9GAMM</name>
<feature type="transmembrane region" description="Helical" evidence="6">
    <location>
        <begin position="161"/>
        <end position="181"/>
    </location>
</feature>
<evidence type="ECO:0000256" key="4">
    <source>
        <dbReference type="ARBA" id="ARBA00022989"/>
    </source>
</evidence>
<evidence type="ECO:0000256" key="3">
    <source>
        <dbReference type="ARBA" id="ARBA00022692"/>
    </source>
</evidence>
<gene>
    <name evidence="8" type="ORF">SAMN05216271_3591</name>
</gene>
<dbReference type="InterPro" id="IPR037185">
    <property type="entry name" value="EmrE-like"/>
</dbReference>
<keyword evidence="2" id="KW-1003">Cell membrane</keyword>
<protein>
    <submittedName>
        <fullName evidence="8">Threonine/homoserine efflux transporter RhtA</fullName>
    </submittedName>
</protein>
<evidence type="ECO:0000256" key="5">
    <source>
        <dbReference type="ARBA" id="ARBA00023136"/>
    </source>
</evidence>
<evidence type="ECO:0000313" key="8">
    <source>
        <dbReference type="EMBL" id="SDT10176.1"/>
    </source>
</evidence>
<evidence type="ECO:0000259" key="7">
    <source>
        <dbReference type="Pfam" id="PF00892"/>
    </source>
</evidence>
<sequence length="299" mass="31922">MMRSALSPRQLGILLAVLAAFGFSFKAIFVKLAYLSAPVDAITLLSLRMLFSLPMFLLSGYAYLRNGPTLSIKDWALLVFLGLTGYYGASILDFAGLQYISAGLERVILFTYPTITILIGLLFLGKTASPRLIGALALCYAGVSLVFVSDHQLAEDSIAPWVGAALVFASAVSYACYTAFAEVSIAKLGAARFSILALIVSILAAQAHFLVSNPLSDLIQPLPIYAYCAGMALFSTVLPIFFQSAAIQRIGAGPTVLVGMLGPVMTIFFSWLLLAEPLTWVQLGGTGLVIAGIYLIRKT</sequence>
<dbReference type="PANTHER" id="PTHR42920:SF5">
    <property type="entry name" value="EAMA DOMAIN-CONTAINING PROTEIN"/>
    <property type="match status" value="1"/>
</dbReference>
<feature type="domain" description="EamA" evidence="7">
    <location>
        <begin position="11"/>
        <end position="147"/>
    </location>
</feature>
<feature type="domain" description="EamA" evidence="7">
    <location>
        <begin position="162"/>
        <end position="296"/>
    </location>
</feature>
<accession>A0A1H1XN80</accession>
<feature type="transmembrane region" description="Helical" evidence="6">
    <location>
        <begin position="132"/>
        <end position="149"/>
    </location>
</feature>
<feature type="transmembrane region" description="Helical" evidence="6">
    <location>
        <begin position="42"/>
        <end position="64"/>
    </location>
</feature>
<keyword evidence="5 6" id="KW-0472">Membrane</keyword>
<feature type="transmembrane region" description="Helical" evidence="6">
    <location>
        <begin position="193"/>
        <end position="212"/>
    </location>
</feature>
<dbReference type="InterPro" id="IPR051258">
    <property type="entry name" value="Diverse_Substrate_Transporter"/>
</dbReference>
<dbReference type="Proteomes" id="UP000243413">
    <property type="component" value="Chromosome I"/>
</dbReference>
<keyword evidence="4 6" id="KW-1133">Transmembrane helix</keyword>
<feature type="transmembrane region" description="Helical" evidence="6">
    <location>
        <begin position="254"/>
        <end position="274"/>
    </location>
</feature>
<dbReference type="InterPro" id="IPR000620">
    <property type="entry name" value="EamA_dom"/>
</dbReference>
<feature type="transmembrane region" description="Helical" evidence="6">
    <location>
        <begin position="107"/>
        <end position="125"/>
    </location>
</feature>
<dbReference type="STRING" id="472181.SAMN05216271_3591"/>
<dbReference type="RefSeq" id="WP_197674506.1">
    <property type="nucleotide sequence ID" value="NZ_LT629763.1"/>
</dbReference>
<feature type="transmembrane region" description="Helical" evidence="6">
    <location>
        <begin position="224"/>
        <end position="242"/>
    </location>
</feature>
<proteinExistence type="predicted"/>
<feature type="transmembrane region" description="Helical" evidence="6">
    <location>
        <begin position="280"/>
        <end position="296"/>
    </location>
</feature>
<dbReference type="Gene3D" id="1.10.3730.20">
    <property type="match status" value="1"/>
</dbReference>
<dbReference type="AlphaFoldDB" id="A0A1H1XN80"/>
<feature type="transmembrane region" description="Helical" evidence="6">
    <location>
        <begin position="76"/>
        <end position="101"/>
    </location>
</feature>
<comment type="subcellular location">
    <subcellularLocation>
        <location evidence="1">Cell membrane</location>
        <topology evidence="1">Multi-pass membrane protein</topology>
    </subcellularLocation>
</comment>
<dbReference type="SUPFAM" id="SSF103481">
    <property type="entry name" value="Multidrug resistance efflux transporter EmrE"/>
    <property type="match status" value="2"/>
</dbReference>
<evidence type="ECO:0000256" key="2">
    <source>
        <dbReference type="ARBA" id="ARBA00022475"/>
    </source>
</evidence>
<evidence type="ECO:0000313" key="9">
    <source>
        <dbReference type="Proteomes" id="UP000243413"/>
    </source>
</evidence>
<reference evidence="9" key="1">
    <citation type="submission" date="2016-10" db="EMBL/GenBank/DDBJ databases">
        <authorList>
            <person name="Varghese N."/>
            <person name="Submissions S."/>
        </authorList>
    </citation>
    <scope>NUCLEOTIDE SEQUENCE [LARGE SCALE GENOMIC DNA]</scope>
    <source>
        <strain evidence="9">JCM 14963</strain>
    </source>
</reference>
<evidence type="ECO:0000256" key="6">
    <source>
        <dbReference type="SAM" id="Phobius"/>
    </source>
</evidence>
<evidence type="ECO:0000256" key="1">
    <source>
        <dbReference type="ARBA" id="ARBA00004651"/>
    </source>
</evidence>
<organism evidence="8 9">
    <name type="scientific">Halopseudomonas sabulinigri</name>
    <dbReference type="NCBI Taxonomy" id="472181"/>
    <lineage>
        <taxon>Bacteria</taxon>
        <taxon>Pseudomonadati</taxon>
        <taxon>Pseudomonadota</taxon>
        <taxon>Gammaproteobacteria</taxon>
        <taxon>Pseudomonadales</taxon>
        <taxon>Pseudomonadaceae</taxon>
        <taxon>Halopseudomonas</taxon>
    </lineage>
</organism>
<dbReference type="GO" id="GO:0005886">
    <property type="term" value="C:plasma membrane"/>
    <property type="evidence" value="ECO:0007669"/>
    <property type="project" value="UniProtKB-SubCell"/>
</dbReference>
<dbReference type="EMBL" id="LT629763">
    <property type="protein sequence ID" value="SDT10176.1"/>
    <property type="molecule type" value="Genomic_DNA"/>
</dbReference>
<dbReference type="PANTHER" id="PTHR42920">
    <property type="entry name" value="OS03G0707200 PROTEIN-RELATED"/>
    <property type="match status" value="1"/>
</dbReference>
<dbReference type="Pfam" id="PF00892">
    <property type="entry name" value="EamA"/>
    <property type="match status" value="2"/>
</dbReference>